<gene>
    <name evidence="1" type="ORF">C4D60_Mb05t30350</name>
</gene>
<proteinExistence type="predicted"/>
<reference evidence="1 2" key="1">
    <citation type="journal article" date="2019" name="Nat. Plants">
        <title>Genome sequencing of Musa balbisiana reveals subgenome evolution and function divergence in polyploid bananas.</title>
        <authorList>
            <person name="Yao X."/>
        </authorList>
    </citation>
    <scope>NUCLEOTIDE SEQUENCE [LARGE SCALE GENOMIC DNA]</scope>
    <source>
        <strain evidence="2">cv. DH-PKW</strain>
        <tissue evidence="1">Leaves</tissue>
    </source>
</reference>
<accession>A0A4S8K009</accession>
<organism evidence="1 2">
    <name type="scientific">Musa balbisiana</name>
    <name type="common">Banana</name>
    <dbReference type="NCBI Taxonomy" id="52838"/>
    <lineage>
        <taxon>Eukaryota</taxon>
        <taxon>Viridiplantae</taxon>
        <taxon>Streptophyta</taxon>
        <taxon>Embryophyta</taxon>
        <taxon>Tracheophyta</taxon>
        <taxon>Spermatophyta</taxon>
        <taxon>Magnoliopsida</taxon>
        <taxon>Liliopsida</taxon>
        <taxon>Zingiberales</taxon>
        <taxon>Musaceae</taxon>
        <taxon>Musa</taxon>
    </lineage>
</organism>
<sequence length="91" mass="9737">MVFSISRPRAPQISRSQFVDSLPTVPGFSLCPGSVSFEGTLGTAAAYDAVESPLQLEHLRTPACLAVISKAPILFPFAGTIFPAHQFEVFV</sequence>
<evidence type="ECO:0000313" key="2">
    <source>
        <dbReference type="Proteomes" id="UP000317650"/>
    </source>
</evidence>
<dbReference type="Proteomes" id="UP000317650">
    <property type="component" value="Chromosome 5"/>
</dbReference>
<dbReference type="EMBL" id="PYDT01000003">
    <property type="protein sequence ID" value="THU67972.1"/>
    <property type="molecule type" value="Genomic_DNA"/>
</dbReference>
<name>A0A4S8K009_MUSBA</name>
<dbReference type="AlphaFoldDB" id="A0A4S8K009"/>
<keyword evidence="2" id="KW-1185">Reference proteome</keyword>
<evidence type="ECO:0000313" key="1">
    <source>
        <dbReference type="EMBL" id="THU67972.1"/>
    </source>
</evidence>
<comment type="caution">
    <text evidence="1">The sequence shown here is derived from an EMBL/GenBank/DDBJ whole genome shotgun (WGS) entry which is preliminary data.</text>
</comment>
<protein>
    <submittedName>
        <fullName evidence="1">Uncharacterized protein</fullName>
    </submittedName>
</protein>